<dbReference type="InterPro" id="IPR025110">
    <property type="entry name" value="AMP-bd_C"/>
</dbReference>
<keyword evidence="7" id="KW-1185">Reference proteome</keyword>
<dbReference type="Pfam" id="PF00501">
    <property type="entry name" value="AMP-binding"/>
    <property type="match status" value="1"/>
</dbReference>
<dbReference type="RefSeq" id="WP_189561144.1">
    <property type="nucleotide sequence ID" value="NZ_BMTU01000016.1"/>
</dbReference>
<dbReference type="GO" id="GO:0031177">
    <property type="term" value="F:phosphopantetheine binding"/>
    <property type="evidence" value="ECO:0007669"/>
    <property type="project" value="InterPro"/>
</dbReference>
<dbReference type="InterPro" id="IPR010071">
    <property type="entry name" value="AA_adenyl_dom"/>
</dbReference>
<dbReference type="InterPro" id="IPR020845">
    <property type="entry name" value="AMP-binding_CS"/>
</dbReference>
<keyword evidence="3" id="KW-0596">Phosphopantetheine</keyword>
<dbReference type="GO" id="GO:0043041">
    <property type="term" value="P:amino acid activation for nonribosomal peptide biosynthetic process"/>
    <property type="evidence" value="ECO:0007669"/>
    <property type="project" value="TreeGrafter"/>
</dbReference>
<evidence type="ECO:0000256" key="3">
    <source>
        <dbReference type="ARBA" id="ARBA00022450"/>
    </source>
</evidence>
<organism evidence="6 7">
    <name type="scientific">Streptomyces pilosus</name>
    <dbReference type="NCBI Taxonomy" id="28893"/>
    <lineage>
        <taxon>Bacteria</taxon>
        <taxon>Bacillati</taxon>
        <taxon>Actinomycetota</taxon>
        <taxon>Actinomycetes</taxon>
        <taxon>Kitasatosporales</taxon>
        <taxon>Streptomycetaceae</taxon>
        <taxon>Streptomyces</taxon>
    </lineage>
</organism>
<evidence type="ECO:0000259" key="5">
    <source>
        <dbReference type="PROSITE" id="PS50075"/>
    </source>
</evidence>
<dbReference type="GO" id="GO:0005737">
    <property type="term" value="C:cytoplasm"/>
    <property type="evidence" value="ECO:0007669"/>
    <property type="project" value="TreeGrafter"/>
</dbReference>
<dbReference type="Pfam" id="PF13193">
    <property type="entry name" value="AMP-binding_C"/>
    <property type="match status" value="1"/>
</dbReference>
<dbReference type="InterPro" id="IPR029058">
    <property type="entry name" value="AB_hydrolase_fold"/>
</dbReference>
<dbReference type="GO" id="GO:0072330">
    <property type="term" value="P:monocarboxylic acid biosynthetic process"/>
    <property type="evidence" value="ECO:0007669"/>
    <property type="project" value="UniProtKB-ARBA"/>
</dbReference>
<dbReference type="InterPro" id="IPR036736">
    <property type="entry name" value="ACP-like_sf"/>
</dbReference>
<dbReference type="FunFam" id="1.10.1200.10:FF:000016">
    <property type="entry name" value="Non-ribosomal peptide synthase"/>
    <property type="match status" value="1"/>
</dbReference>
<dbReference type="PROSITE" id="PS00012">
    <property type="entry name" value="PHOSPHOPANTETHEINE"/>
    <property type="match status" value="1"/>
</dbReference>
<keyword evidence="4" id="KW-0597">Phosphoprotein</keyword>
<evidence type="ECO:0000256" key="4">
    <source>
        <dbReference type="ARBA" id="ARBA00022553"/>
    </source>
</evidence>
<evidence type="ECO:0000256" key="1">
    <source>
        <dbReference type="ARBA" id="ARBA00001957"/>
    </source>
</evidence>
<dbReference type="InterPro" id="IPR009081">
    <property type="entry name" value="PP-bd_ACP"/>
</dbReference>
<dbReference type="InterPro" id="IPR000873">
    <property type="entry name" value="AMP-dep_synth/lig_dom"/>
</dbReference>
<comment type="similarity">
    <text evidence="2">Belongs to the ATP-dependent AMP-binding enzyme family.</text>
</comment>
<dbReference type="PANTHER" id="PTHR45527:SF1">
    <property type="entry name" value="FATTY ACID SYNTHASE"/>
    <property type="match status" value="1"/>
</dbReference>
<accession>A0A918C2G8</accession>
<dbReference type="SUPFAM" id="SSF56801">
    <property type="entry name" value="Acetyl-CoA synthetase-like"/>
    <property type="match status" value="1"/>
</dbReference>
<sequence length="591" mass="62403">MPTAFDGVHEAVGHWARVTPDAVAVSWRGGQLTYRTLERCADRLAGSLRTTGVRTGEAVGVLLERSPDTVVALLAVLKSGGCYVALDPRAPLTRRRAVLDAADCSVLVTDGDESLGRRALPPEAAHCHGWSERTERAPRTTTHPEAAAYVAFTSGTSGAPRGIVVPHRAVLHLVADPEAAGARRDDVVVHASSPAFDASTFEVWAALVNGGRLALPDCEERTPRELGRVVSREGATLLWLTAGLFHRFSDAELAGLRGLRRLLAGGDVVSPRQVNRAIAALPGASLVNGYGPTENTTFTCLHAVTEPVSGPAVPIGAVLPGAGARVVDAALAPLPAGRTGELLAWGPGVAWGYLGDPRLTAERFVPAPDAVGGRAYRTGDAVRDRGDGVLEFEGRMDRQVKIRGFRVEPAEVEAVLTRLPGVGEAAVVAPRRDDGERELTAFVVYEDPFSDGSLALRQQLAERLPDYAVPTAVRVMDALPLTVGGKVDRAALEASPPLPRRAAGTTYTPPTTGLERLLAGLWADLFGLDEVGTHDDFFELGGNSLLGMRLAGEIQDVFGVEVPARRFYEKPTVAALAGLVEEAAGRAGVPR</sequence>
<dbReference type="GO" id="GO:0017000">
    <property type="term" value="P:antibiotic biosynthetic process"/>
    <property type="evidence" value="ECO:0007669"/>
    <property type="project" value="UniProtKB-ARBA"/>
</dbReference>
<dbReference type="AlphaFoldDB" id="A0A918C2G8"/>
<dbReference type="InterPro" id="IPR006162">
    <property type="entry name" value="Ppantetheine_attach_site"/>
</dbReference>
<name>A0A918C2G8_9ACTN</name>
<dbReference type="GO" id="GO:0044550">
    <property type="term" value="P:secondary metabolite biosynthetic process"/>
    <property type="evidence" value="ECO:0007669"/>
    <property type="project" value="TreeGrafter"/>
</dbReference>
<evidence type="ECO:0000256" key="2">
    <source>
        <dbReference type="ARBA" id="ARBA00006432"/>
    </source>
</evidence>
<feature type="domain" description="Carrier" evidence="5">
    <location>
        <begin position="509"/>
        <end position="584"/>
    </location>
</feature>
<dbReference type="Proteomes" id="UP000656732">
    <property type="component" value="Unassembled WGS sequence"/>
</dbReference>
<comment type="cofactor">
    <cofactor evidence="1">
        <name>pantetheine 4'-phosphate</name>
        <dbReference type="ChEBI" id="CHEBI:47942"/>
    </cofactor>
</comment>
<dbReference type="EMBL" id="BMTU01000016">
    <property type="protein sequence ID" value="GGR03593.1"/>
    <property type="molecule type" value="Genomic_DNA"/>
</dbReference>
<dbReference type="InterPro" id="IPR045851">
    <property type="entry name" value="AMP-bd_C_sf"/>
</dbReference>
<dbReference type="Pfam" id="PF00550">
    <property type="entry name" value="PP-binding"/>
    <property type="match status" value="1"/>
</dbReference>
<dbReference type="SMART" id="SM00823">
    <property type="entry name" value="PKS_PP"/>
    <property type="match status" value="1"/>
</dbReference>
<dbReference type="PANTHER" id="PTHR45527">
    <property type="entry name" value="NONRIBOSOMAL PEPTIDE SYNTHETASE"/>
    <property type="match status" value="1"/>
</dbReference>
<dbReference type="CDD" id="cd12117">
    <property type="entry name" value="A_NRPS_Srf_like"/>
    <property type="match status" value="1"/>
</dbReference>
<dbReference type="PROSITE" id="PS50075">
    <property type="entry name" value="CARRIER"/>
    <property type="match status" value="1"/>
</dbReference>
<dbReference type="InterPro" id="IPR020806">
    <property type="entry name" value="PKS_PP-bd"/>
</dbReference>
<dbReference type="Gene3D" id="3.30.300.30">
    <property type="match status" value="1"/>
</dbReference>
<comment type="caution">
    <text evidence="6">The sequence shown here is derived from an EMBL/GenBank/DDBJ whole genome shotgun (WGS) entry which is preliminary data.</text>
</comment>
<reference evidence="6" key="2">
    <citation type="submission" date="2020-09" db="EMBL/GenBank/DDBJ databases">
        <authorList>
            <person name="Sun Q."/>
            <person name="Ohkuma M."/>
        </authorList>
    </citation>
    <scope>NUCLEOTIDE SEQUENCE</scope>
    <source>
        <strain evidence="6">JCM 4403</strain>
    </source>
</reference>
<dbReference type="SUPFAM" id="SSF47336">
    <property type="entry name" value="ACP-like"/>
    <property type="match status" value="1"/>
</dbReference>
<dbReference type="NCBIfam" id="TIGR01733">
    <property type="entry name" value="AA-adenyl-dom"/>
    <property type="match status" value="1"/>
</dbReference>
<dbReference type="Gene3D" id="3.40.50.1820">
    <property type="entry name" value="alpha/beta hydrolase"/>
    <property type="match status" value="1"/>
</dbReference>
<evidence type="ECO:0000313" key="6">
    <source>
        <dbReference type="EMBL" id="GGR03593.1"/>
    </source>
</evidence>
<reference evidence="6" key="1">
    <citation type="journal article" date="2014" name="Int. J. Syst. Evol. Microbiol.">
        <title>Complete genome sequence of Corynebacterium casei LMG S-19264T (=DSM 44701T), isolated from a smear-ripened cheese.</title>
        <authorList>
            <consortium name="US DOE Joint Genome Institute (JGI-PGF)"/>
            <person name="Walter F."/>
            <person name="Albersmeier A."/>
            <person name="Kalinowski J."/>
            <person name="Ruckert C."/>
        </authorList>
    </citation>
    <scope>NUCLEOTIDE SEQUENCE</scope>
    <source>
        <strain evidence="6">JCM 4403</strain>
    </source>
</reference>
<protein>
    <recommendedName>
        <fullName evidence="5">Carrier domain-containing protein</fullName>
    </recommendedName>
</protein>
<dbReference type="Gene3D" id="2.30.38.10">
    <property type="entry name" value="Luciferase, Domain 3"/>
    <property type="match status" value="1"/>
</dbReference>
<gene>
    <name evidence="6" type="ORF">GCM10010280_59540</name>
</gene>
<dbReference type="Gene3D" id="3.40.50.980">
    <property type="match status" value="2"/>
</dbReference>
<proteinExistence type="inferred from homology"/>
<dbReference type="PROSITE" id="PS00455">
    <property type="entry name" value="AMP_BINDING"/>
    <property type="match status" value="1"/>
</dbReference>
<evidence type="ECO:0000313" key="7">
    <source>
        <dbReference type="Proteomes" id="UP000656732"/>
    </source>
</evidence>